<organism evidence="1 2">
    <name type="scientific">Trifolium subterraneum</name>
    <name type="common">Subterranean clover</name>
    <dbReference type="NCBI Taxonomy" id="3900"/>
    <lineage>
        <taxon>Eukaryota</taxon>
        <taxon>Viridiplantae</taxon>
        <taxon>Streptophyta</taxon>
        <taxon>Embryophyta</taxon>
        <taxon>Tracheophyta</taxon>
        <taxon>Spermatophyta</taxon>
        <taxon>Magnoliopsida</taxon>
        <taxon>eudicotyledons</taxon>
        <taxon>Gunneridae</taxon>
        <taxon>Pentapetalae</taxon>
        <taxon>rosids</taxon>
        <taxon>fabids</taxon>
        <taxon>Fabales</taxon>
        <taxon>Fabaceae</taxon>
        <taxon>Papilionoideae</taxon>
        <taxon>50 kb inversion clade</taxon>
        <taxon>NPAAA clade</taxon>
        <taxon>Hologalegina</taxon>
        <taxon>IRL clade</taxon>
        <taxon>Trifolieae</taxon>
        <taxon>Trifolium</taxon>
    </lineage>
</organism>
<dbReference type="AlphaFoldDB" id="A0A2Z6P7N0"/>
<accession>A0A2Z6P7N0</accession>
<keyword evidence="2" id="KW-1185">Reference proteome</keyword>
<dbReference type="Proteomes" id="UP000242715">
    <property type="component" value="Unassembled WGS sequence"/>
</dbReference>
<gene>
    <name evidence="1" type="ORF">TSUD_268000</name>
</gene>
<reference evidence="2" key="1">
    <citation type="journal article" date="2017" name="Front. Plant Sci.">
        <title>Climate Clever Clovers: New Paradigm to Reduce the Environmental Footprint of Ruminants by Breeding Low Methanogenic Forages Utilizing Haplotype Variation.</title>
        <authorList>
            <person name="Kaur P."/>
            <person name="Appels R."/>
            <person name="Bayer P.E."/>
            <person name="Keeble-Gagnere G."/>
            <person name="Wang J."/>
            <person name="Hirakawa H."/>
            <person name="Shirasawa K."/>
            <person name="Vercoe P."/>
            <person name="Stefanova K."/>
            <person name="Durmic Z."/>
            <person name="Nichols P."/>
            <person name="Revell C."/>
            <person name="Isobe S.N."/>
            <person name="Edwards D."/>
            <person name="Erskine W."/>
        </authorList>
    </citation>
    <scope>NUCLEOTIDE SEQUENCE [LARGE SCALE GENOMIC DNA]</scope>
    <source>
        <strain evidence="2">cv. Daliak</strain>
    </source>
</reference>
<dbReference type="EMBL" id="DF974032">
    <property type="protein sequence ID" value="GAU44305.1"/>
    <property type="molecule type" value="Genomic_DNA"/>
</dbReference>
<evidence type="ECO:0000313" key="2">
    <source>
        <dbReference type="Proteomes" id="UP000242715"/>
    </source>
</evidence>
<protein>
    <submittedName>
        <fullName evidence="1">Uncharacterized protein</fullName>
    </submittedName>
</protein>
<proteinExistence type="predicted"/>
<name>A0A2Z6P7N0_TRISU</name>
<sequence length="62" mass="6661">MPFILESVPCIANNPNPTKAQLAIVAQQSSQWPLLEVHSGAVFCGGCSVHYSSLNRSCSQSR</sequence>
<evidence type="ECO:0000313" key="1">
    <source>
        <dbReference type="EMBL" id="GAU44305.1"/>
    </source>
</evidence>